<dbReference type="Proteomes" id="UP000190626">
    <property type="component" value="Unassembled WGS sequence"/>
</dbReference>
<feature type="transmembrane region" description="Helical" evidence="6">
    <location>
        <begin position="135"/>
        <end position="155"/>
    </location>
</feature>
<evidence type="ECO:0000256" key="1">
    <source>
        <dbReference type="ARBA" id="ARBA00004141"/>
    </source>
</evidence>
<feature type="transmembrane region" description="Helical" evidence="6">
    <location>
        <begin position="196"/>
        <end position="217"/>
    </location>
</feature>
<evidence type="ECO:0000259" key="7">
    <source>
        <dbReference type="PROSITE" id="PS50928"/>
    </source>
</evidence>
<feature type="transmembrane region" description="Helical" evidence="6">
    <location>
        <begin position="35"/>
        <end position="53"/>
    </location>
</feature>
<dbReference type="CDD" id="cd06261">
    <property type="entry name" value="TM_PBP2"/>
    <property type="match status" value="1"/>
</dbReference>
<dbReference type="EMBL" id="MBTG01000013">
    <property type="protein sequence ID" value="OPH57138.1"/>
    <property type="molecule type" value="Genomic_DNA"/>
</dbReference>
<comment type="caution">
    <text evidence="8">The sequence shown here is derived from an EMBL/GenBank/DDBJ whole genome shotgun (WGS) entry which is preliminary data.</text>
</comment>
<dbReference type="PROSITE" id="PS50928">
    <property type="entry name" value="ABC_TM1"/>
    <property type="match status" value="1"/>
</dbReference>
<feature type="transmembrane region" description="Helical" evidence="6">
    <location>
        <begin position="99"/>
        <end position="123"/>
    </location>
</feature>
<keyword evidence="4 6" id="KW-1133">Transmembrane helix</keyword>
<dbReference type="GO" id="GO:0005886">
    <property type="term" value="C:plasma membrane"/>
    <property type="evidence" value="ECO:0007669"/>
    <property type="project" value="UniProtKB-SubCell"/>
</dbReference>
<dbReference type="InterPro" id="IPR000515">
    <property type="entry name" value="MetI-like"/>
</dbReference>
<dbReference type="SUPFAM" id="SSF161098">
    <property type="entry name" value="MetI-like"/>
    <property type="match status" value="1"/>
</dbReference>
<evidence type="ECO:0000256" key="4">
    <source>
        <dbReference type="ARBA" id="ARBA00022989"/>
    </source>
</evidence>
<keyword evidence="9" id="KW-1185">Reference proteome</keyword>
<dbReference type="STRING" id="1469647.BC351_25035"/>
<dbReference type="Gene3D" id="1.10.3720.10">
    <property type="entry name" value="MetI-like"/>
    <property type="match status" value="1"/>
</dbReference>
<keyword evidence="5 6" id="KW-0472">Membrane</keyword>
<feature type="transmembrane region" description="Helical" evidence="6">
    <location>
        <begin position="289"/>
        <end position="310"/>
    </location>
</feature>
<protein>
    <submittedName>
        <fullName evidence="8">Protein lplB</fullName>
    </submittedName>
</protein>
<reference evidence="9" key="1">
    <citation type="submission" date="2016-07" db="EMBL/GenBank/DDBJ databases">
        <authorList>
            <person name="Florea S."/>
            <person name="Webb J.S."/>
            <person name="Jaromczyk J."/>
            <person name="Schardl C.L."/>
        </authorList>
    </citation>
    <scope>NUCLEOTIDE SEQUENCE [LARGE SCALE GENOMIC DNA]</scope>
    <source>
        <strain evidence="9">CY1</strain>
    </source>
</reference>
<dbReference type="AlphaFoldDB" id="A0A1V4HJ69"/>
<keyword evidence="2 6" id="KW-0813">Transport</keyword>
<evidence type="ECO:0000313" key="9">
    <source>
        <dbReference type="Proteomes" id="UP000190626"/>
    </source>
</evidence>
<dbReference type="InterPro" id="IPR035906">
    <property type="entry name" value="MetI-like_sf"/>
</dbReference>
<proteinExistence type="inferred from homology"/>
<evidence type="ECO:0000256" key="6">
    <source>
        <dbReference type="RuleBase" id="RU363032"/>
    </source>
</evidence>
<comment type="subcellular location">
    <subcellularLocation>
        <location evidence="6">Cell membrane</location>
        <topology evidence="6">Multi-pass membrane protein</topology>
    </subcellularLocation>
    <subcellularLocation>
        <location evidence="1">Membrane</location>
        <topology evidence="1">Multi-pass membrane protein</topology>
    </subcellularLocation>
</comment>
<dbReference type="GO" id="GO:0055085">
    <property type="term" value="P:transmembrane transport"/>
    <property type="evidence" value="ECO:0007669"/>
    <property type="project" value="InterPro"/>
</dbReference>
<dbReference type="Pfam" id="PF00528">
    <property type="entry name" value="BPD_transp_1"/>
    <property type="match status" value="1"/>
</dbReference>
<evidence type="ECO:0000313" key="8">
    <source>
        <dbReference type="EMBL" id="OPH57138.1"/>
    </source>
</evidence>
<dbReference type="RefSeq" id="WP_079413651.1">
    <property type="nucleotide sequence ID" value="NZ_MBTG01000013.1"/>
</dbReference>
<sequence length="323" mass="36855">MKTTNGTTVQTAAVPKLIVSRKGRKLKDRLWRERYLFLLLMPGLLYFIIYRYVPMLGNIIAFQDYSPFRGFLNSDWVGLKHFKTIFSDQEVIRVLWNTLLLSLLQIAFAFPVPIILAIMLNEIKNELFKRIVQSIIYLPHFLSWVVVIGIVTIFLKTEGMVNRVLDPLFGMEPISFLQQPGWFMPLIILEVIWKEAGWGTIIFLATLSGINPALYEAAVVDGANRWRQIWHITLPALRSTIIILFILRLGTVLDSGFEQVFLMLNPFTMDVGNVLDTFVYFKGIQKADFSFGTAVGLFKSVIGLILILVANRVAKKFGDEGVF</sequence>
<evidence type="ECO:0000256" key="3">
    <source>
        <dbReference type="ARBA" id="ARBA00022692"/>
    </source>
</evidence>
<keyword evidence="3 6" id="KW-0812">Transmembrane</keyword>
<dbReference type="PANTHER" id="PTHR43496">
    <property type="entry name" value="PROTEIN LPLB"/>
    <property type="match status" value="1"/>
</dbReference>
<accession>A0A1V4HJ69</accession>
<evidence type="ECO:0000256" key="5">
    <source>
        <dbReference type="ARBA" id="ARBA00023136"/>
    </source>
</evidence>
<name>A0A1V4HJ69_9BACL</name>
<dbReference type="PANTHER" id="PTHR43496:SF1">
    <property type="entry name" value="POLYGALACTURONAN_RHAMNOGALACTURONAN TRANSPORT SYSTEM PERMEASE PROTEIN YTEP"/>
    <property type="match status" value="1"/>
</dbReference>
<dbReference type="OrthoDB" id="9785836at2"/>
<comment type="similarity">
    <text evidence="6">Belongs to the binding-protein-dependent transport system permease family.</text>
</comment>
<gene>
    <name evidence="8" type="ORF">BC351_25035</name>
</gene>
<evidence type="ECO:0000256" key="2">
    <source>
        <dbReference type="ARBA" id="ARBA00022448"/>
    </source>
</evidence>
<feature type="domain" description="ABC transmembrane type-1" evidence="7">
    <location>
        <begin position="95"/>
        <end position="310"/>
    </location>
</feature>
<organism evidence="8 9">
    <name type="scientific">Paenibacillus ferrarius</name>
    <dbReference type="NCBI Taxonomy" id="1469647"/>
    <lineage>
        <taxon>Bacteria</taxon>
        <taxon>Bacillati</taxon>
        <taxon>Bacillota</taxon>
        <taxon>Bacilli</taxon>
        <taxon>Bacillales</taxon>
        <taxon>Paenibacillaceae</taxon>
        <taxon>Paenibacillus</taxon>
    </lineage>
</organism>